<feature type="region of interest" description="Disordered" evidence="1">
    <location>
        <begin position="1"/>
        <end position="23"/>
    </location>
</feature>
<feature type="compositionally biased region" description="Basic residues" evidence="1">
    <location>
        <begin position="454"/>
        <end position="465"/>
    </location>
</feature>
<evidence type="ECO:0000313" key="3">
    <source>
        <dbReference type="Proteomes" id="UP000218209"/>
    </source>
</evidence>
<feature type="compositionally biased region" description="Basic residues" evidence="1">
    <location>
        <begin position="1174"/>
        <end position="1186"/>
    </location>
</feature>
<reference evidence="2 3" key="1">
    <citation type="submission" date="2017-03" db="EMBL/GenBank/DDBJ databases">
        <title>WGS assembly of Porphyra umbilicalis.</title>
        <authorList>
            <person name="Brawley S.H."/>
            <person name="Blouin N.A."/>
            <person name="Ficko-Blean E."/>
            <person name="Wheeler G.L."/>
            <person name="Lohr M."/>
            <person name="Goodson H.V."/>
            <person name="Jenkins J.W."/>
            <person name="Blaby-Haas C.E."/>
            <person name="Helliwell K.E."/>
            <person name="Chan C."/>
            <person name="Marriage T."/>
            <person name="Bhattacharya D."/>
            <person name="Klein A.S."/>
            <person name="Badis Y."/>
            <person name="Brodie J."/>
            <person name="Cao Y."/>
            <person name="Collen J."/>
            <person name="Dittami S.M."/>
            <person name="Gachon C.M."/>
            <person name="Green B.R."/>
            <person name="Karpowicz S."/>
            <person name="Kim J.W."/>
            <person name="Kudahl U."/>
            <person name="Lin S."/>
            <person name="Michel G."/>
            <person name="Mittag M."/>
            <person name="Olson B.J."/>
            <person name="Pangilinan J."/>
            <person name="Peng Y."/>
            <person name="Qiu H."/>
            <person name="Shu S."/>
            <person name="Singer J.T."/>
            <person name="Smith A.G."/>
            <person name="Sprecher B.N."/>
            <person name="Wagner V."/>
            <person name="Wang W."/>
            <person name="Wang Z.-Y."/>
            <person name="Yan J."/>
            <person name="Yarish C."/>
            <person name="Zoeuner-Riek S."/>
            <person name="Zhuang Y."/>
            <person name="Zou Y."/>
            <person name="Lindquist E.A."/>
            <person name="Grimwood J."/>
            <person name="Barry K."/>
            <person name="Rokhsar D.S."/>
            <person name="Schmutz J."/>
            <person name="Stiller J.W."/>
            <person name="Grossman A.R."/>
            <person name="Prochnik S.E."/>
        </authorList>
    </citation>
    <scope>NUCLEOTIDE SEQUENCE [LARGE SCALE GENOMIC DNA]</scope>
    <source>
        <strain evidence="2">4086291</strain>
    </source>
</reference>
<feature type="region of interest" description="Disordered" evidence="1">
    <location>
        <begin position="236"/>
        <end position="268"/>
    </location>
</feature>
<protein>
    <submittedName>
        <fullName evidence="2">Uncharacterized protein</fullName>
    </submittedName>
</protein>
<feature type="compositionally biased region" description="Pro residues" evidence="1">
    <location>
        <begin position="1302"/>
        <end position="1312"/>
    </location>
</feature>
<feature type="region of interest" description="Disordered" evidence="1">
    <location>
        <begin position="499"/>
        <end position="800"/>
    </location>
</feature>
<feature type="compositionally biased region" description="Low complexity" evidence="1">
    <location>
        <begin position="1071"/>
        <end position="1098"/>
    </location>
</feature>
<feature type="compositionally biased region" description="Polar residues" evidence="1">
    <location>
        <begin position="1241"/>
        <end position="1252"/>
    </location>
</feature>
<feature type="region of interest" description="Disordered" evidence="1">
    <location>
        <begin position="1564"/>
        <end position="1647"/>
    </location>
</feature>
<gene>
    <name evidence="2" type="ORF">BU14_0257s0014</name>
</gene>
<feature type="compositionally biased region" description="Low complexity" evidence="1">
    <location>
        <begin position="1225"/>
        <end position="1235"/>
    </location>
</feature>
<organism evidence="2 3">
    <name type="scientific">Porphyra umbilicalis</name>
    <name type="common">Purple laver</name>
    <name type="synonym">Red alga</name>
    <dbReference type="NCBI Taxonomy" id="2786"/>
    <lineage>
        <taxon>Eukaryota</taxon>
        <taxon>Rhodophyta</taxon>
        <taxon>Bangiophyceae</taxon>
        <taxon>Bangiales</taxon>
        <taxon>Bangiaceae</taxon>
        <taxon>Porphyra</taxon>
    </lineage>
</organism>
<feature type="compositionally biased region" description="Basic and acidic residues" evidence="1">
    <location>
        <begin position="1564"/>
        <end position="1574"/>
    </location>
</feature>
<feature type="compositionally biased region" description="Gly residues" evidence="1">
    <location>
        <begin position="987"/>
        <end position="996"/>
    </location>
</feature>
<feature type="region of interest" description="Disordered" evidence="1">
    <location>
        <begin position="1274"/>
        <end position="1325"/>
    </location>
</feature>
<feature type="compositionally biased region" description="Low complexity" evidence="1">
    <location>
        <begin position="1606"/>
        <end position="1625"/>
    </location>
</feature>
<feature type="compositionally biased region" description="Low complexity" evidence="1">
    <location>
        <begin position="767"/>
        <end position="778"/>
    </location>
</feature>
<feature type="compositionally biased region" description="Pro residues" evidence="1">
    <location>
        <begin position="528"/>
        <end position="542"/>
    </location>
</feature>
<feature type="compositionally biased region" description="Basic residues" evidence="1">
    <location>
        <begin position="1587"/>
        <end position="1599"/>
    </location>
</feature>
<feature type="compositionally biased region" description="Low complexity" evidence="1">
    <location>
        <begin position="1203"/>
        <end position="1215"/>
    </location>
</feature>
<proteinExistence type="predicted"/>
<feature type="region of interest" description="Disordered" evidence="1">
    <location>
        <begin position="435"/>
        <end position="465"/>
    </location>
</feature>
<feature type="compositionally biased region" description="Basic residues" evidence="1">
    <location>
        <begin position="257"/>
        <end position="268"/>
    </location>
</feature>
<feature type="non-terminal residue" evidence="2">
    <location>
        <position position="1647"/>
    </location>
</feature>
<feature type="compositionally biased region" description="Low complexity" evidence="1">
    <location>
        <begin position="676"/>
        <end position="698"/>
    </location>
</feature>
<feature type="compositionally biased region" description="Basic residues" evidence="1">
    <location>
        <begin position="866"/>
        <end position="877"/>
    </location>
</feature>
<keyword evidence="3" id="KW-1185">Reference proteome</keyword>
<dbReference type="Proteomes" id="UP000218209">
    <property type="component" value="Unassembled WGS sequence"/>
</dbReference>
<feature type="compositionally biased region" description="Low complexity" evidence="1">
    <location>
        <begin position="1124"/>
        <end position="1173"/>
    </location>
</feature>
<feature type="compositionally biased region" description="Low complexity" evidence="1">
    <location>
        <begin position="835"/>
        <end position="855"/>
    </location>
</feature>
<feature type="compositionally biased region" description="Basic residues" evidence="1">
    <location>
        <begin position="625"/>
        <end position="638"/>
    </location>
</feature>
<feature type="compositionally biased region" description="Gly residues" evidence="1">
    <location>
        <begin position="856"/>
        <end position="865"/>
    </location>
</feature>
<accession>A0A1X6P2M9</accession>
<feature type="compositionally biased region" description="Pro residues" evidence="1">
    <location>
        <begin position="590"/>
        <end position="624"/>
    </location>
</feature>
<feature type="compositionally biased region" description="Polar residues" evidence="1">
    <location>
        <begin position="1458"/>
        <end position="1467"/>
    </location>
</feature>
<feature type="region of interest" description="Disordered" evidence="1">
    <location>
        <begin position="814"/>
        <end position="1260"/>
    </location>
</feature>
<sequence>MTPSIGPDPGRGPGPVSISRGPSCCRDGTGTLDMTVTSTYSSLSASQKSLRKRALASISLWASTVSCASAGSGAERVPSFRTSSSRSTDSAIDSIVSMTVDEKLGVVCTLNDGVVVAFKVGCPFAPLRRWEVDLPQPHHIPVALVRNVRGDRRRRRSRVSHRRQLQRKVDRIEVPDVHLFIVVLDADAHSASGVGDVQSRLGNPHERRIHPPTIVPLRYRHIPVDGNAVVHQARVADGSSAAGDGGAAEKPVGRSQPHQKRAKEKRWARRWWGGQRMRRPGEIRAAAPAPPLYGALPRRRIAHAAAADRLELRLAAVASGPTTSRCHPFAAPCDARAHNPLCTSDPYAGAATPAARRASPRCLVRCHRPLRLGLFDCIGSPTLTLVAHCALDARRCAAETHFRSGPHPIVVAGLGCCRVAADAAAGTPPICPVATRRPAVGHPPETARDGPRTRPTRACRGPPHRPVRAAAVSSCPVWTCSPPSHPACICPRCGRRVPPPTKRTVRRTLSVLANTIPPTPPYKKKTSYPPPVKAPPPPPPPRGGGAHHSSAPPPVPSTPNEARGHSGESSSASLLPPVPTPAVPAAAAAHPPPAPLAPAPPAPAPPAQPPPAPPPPPRGHPSPPPRRRRHHHHHRRRRWDPPTSPPPPKRRWGLHRLCGQQRRKEAPPVRLHGAARRPAAAAAADAAAATAAPIPAAAVGRQDGNGHGRRPRGRVDEHPRRQRRRRRHPRVVPPQWRADGAAPERLWRHRHTPPVRSDGQRLPRPPRAATAAAAAAPERLWRRGHTPPVRSDGQRLPRPPRAATAAAAAALERLWRRGHTPPVRSVGQRLPRPPRAATAAATAATAAAATAASAGRGVGGGGGGGGRRRHRRAHRPAALRPGDGGGGGGGEIRVPNKVVGVPPATPTTPPAGGGTPTLTPTPTPTRPGGDRGGGCRPPPDERRRPRRQRRGGREEDGARGGGRGEGAEDGRHLGGPHRGGHRPAGTAAGGEAGAGGGPPPPEGDGGRRRRAGRRPPGPPRLAAPAAAAEGVVSPRLPPDRPSAGAPAVAAAAAAAAAAVPPRRAPAPTRPPLTIRAATRSGGGAVDAAAAAAAAAVAADPRRRRVDGGCPFPPPPPPPPPRGPRPCTAAAGASDAAAAADDAAAAADDAAAAAAGRHASAACHVAGATRGAAPPRRRPPAAARHARVSGARHPPPPRGDRASRPAAAAAAPRRVASGGGGGGAAPAGARARAVPPEARRPLTQSQVTHGSPTASPPPAIRPHTYVRLRRRYRAAHPPPGANASPLPHSRPWGCHRQASGVFTPPPPPAPRPLNPSTTPRTYPPVRYPPPTTYRALRDILHSQFRHRDTSTPSHGPHARRRPLLVTGPRTAQRGQLRHATRDCPLQSLRATWSSRGDPRLHRASRHGVPENFLAASWHCDGVDTVAWRAGRKPSTCVRGAGGTTVEIFDVGAHGVSQVGTLCSGPSMSTDGTGGTRRARDGKLPAGYRPPGGGQGTPAASDAPTDGAPTPSIPADQAASGQMQVVESLKAAVEALQRRLTAQEQTNESLARANDKLVDDVEALRKVDSHEEERREAKSRRQSGDKTKNVKKTSKATKGKSVHKDDPTSAAPSSSSDDSASGSSPTSSDDDNPNATDTSSSDDGHGPPR</sequence>
<feature type="compositionally biased region" description="Gly residues" evidence="1">
    <location>
        <begin position="882"/>
        <end position="891"/>
    </location>
</feature>
<feature type="region of interest" description="Disordered" evidence="1">
    <location>
        <begin position="1458"/>
        <end position="1520"/>
    </location>
</feature>
<dbReference type="EMBL" id="KV918920">
    <property type="protein sequence ID" value="OSX75046.1"/>
    <property type="molecule type" value="Genomic_DNA"/>
</dbReference>
<evidence type="ECO:0000256" key="1">
    <source>
        <dbReference type="SAM" id="MobiDB-lite"/>
    </source>
</evidence>
<evidence type="ECO:0000313" key="2">
    <source>
        <dbReference type="EMBL" id="OSX75046.1"/>
    </source>
</evidence>
<feature type="compositionally biased region" description="Low complexity" evidence="1">
    <location>
        <begin position="1041"/>
        <end position="1061"/>
    </location>
</feature>
<feature type="compositionally biased region" description="Pro residues" evidence="1">
    <location>
        <begin position="1110"/>
        <end position="1123"/>
    </location>
</feature>
<feature type="compositionally biased region" description="Basic residues" evidence="1">
    <location>
        <begin position="720"/>
        <end position="730"/>
    </location>
</feature>
<name>A0A1X6P2M9_PORUM</name>